<dbReference type="AlphaFoldDB" id="Q65CB3"/>
<name>Q65CB3_STRKN</name>
<protein>
    <submittedName>
        <fullName evidence="2">Uncharacterized protein kacJ</fullName>
    </submittedName>
</protein>
<dbReference type="EMBL" id="AJ582817">
    <property type="protein sequence ID" value="CAE46955.1"/>
    <property type="molecule type" value="Genomic_DNA"/>
</dbReference>
<organism evidence="2">
    <name type="scientific">Streptomyces kanamyceticus</name>
    <dbReference type="NCBI Taxonomy" id="1967"/>
    <lineage>
        <taxon>Bacteria</taxon>
        <taxon>Bacillati</taxon>
        <taxon>Actinomycetota</taxon>
        <taxon>Actinomycetes</taxon>
        <taxon>Kitasatosporales</taxon>
        <taxon>Streptomycetaceae</taxon>
        <taxon>Streptomyces</taxon>
    </lineage>
</organism>
<sequence>MHRLGMGGHSRRAGLPRHVSARSFLGQRPAHRTGNPSQGRPRRARPSDRRWPSYTSEGHPDDRDDRPHRAARRRRSGADLARARCTRPARPPRSAAGVRPTLHSGFPAEVAQVLPELVRGERLTCGLSLDLTASLSSSAC</sequence>
<proteinExistence type="predicted"/>
<gene>
    <name evidence="2" type="primary">kacJ</name>
</gene>
<evidence type="ECO:0000256" key="1">
    <source>
        <dbReference type="SAM" id="MobiDB-lite"/>
    </source>
</evidence>
<accession>Q65CB3</accession>
<feature type="compositionally biased region" description="Basic and acidic residues" evidence="1">
    <location>
        <begin position="58"/>
        <end position="68"/>
    </location>
</feature>
<evidence type="ECO:0000313" key="2">
    <source>
        <dbReference type="EMBL" id="CAE46955.1"/>
    </source>
</evidence>
<feature type="region of interest" description="Disordered" evidence="1">
    <location>
        <begin position="1"/>
        <end position="101"/>
    </location>
</feature>
<feature type="compositionally biased region" description="Low complexity" evidence="1">
    <location>
        <begin position="86"/>
        <end position="100"/>
    </location>
</feature>
<feature type="compositionally biased region" description="Basic residues" evidence="1">
    <location>
        <begin position="1"/>
        <end position="15"/>
    </location>
</feature>
<reference evidence="2" key="1">
    <citation type="journal article" date="2004" name="Arch. Biochem. Biophys.">
        <title>A gene cluster for biosynthesis of kanamycin from Streptomyces kanamyceticus: comparison with gentamicin biosynthetic gene cluster.</title>
        <authorList>
            <person name="Kharel M.K."/>
            <person name="Subba B."/>
            <person name="Basnet D.B."/>
            <person name="Woo J.S."/>
            <person name="Lee H.C."/>
            <person name="Liou K."/>
            <person name="Sohng J.K."/>
        </authorList>
    </citation>
    <scope>NUCLEOTIDE SEQUENCE</scope>
    <source>
        <strain evidence="2">ATCC12853</strain>
    </source>
</reference>